<evidence type="ECO:0000256" key="6">
    <source>
        <dbReference type="ARBA" id="ARBA00022722"/>
    </source>
</evidence>
<organism evidence="11 12">
    <name type="scientific">Portunus trituberculatus</name>
    <name type="common">Swimming crab</name>
    <name type="synonym">Neptunus trituberculatus</name>
    <dbReference type="NCBI Taxonomy" id="210409"/>
    <lineage>
        <taxon>Eukaryota</taxon>
        <taxon>Metazoa</taxon>
        <taxon>Ecdysozoa</taxon>
        <taxon>Arthropoda</taxon>
        <taxon>Crustacea</taxon>
        <taxon>Multicrustacea</taxon>
        <taxon>Malacostraca</taxon>
        <taxon>Eumalacostraca</taxon>
        <taxon>Eucarida</taxon>
        <taxon>Decapoda</taxon>
        <taxon>Pleocyemata</taxon>
        <taxon>Brachyura</taxon>
        <taxon>Eubrachyura</taxon>
        <taxon>Portunoidea</taxon>
        <taxon>Portunidae</taxon>
        <taxon>Portuninae</taxon>
        <taxon>Portunus</taxon>
    </lineage>
</organism>
<dbReference type="InterPro" id="IPR036866">
    <property type="entry name" value="RibonucZ/Hydroxyglut_hydro"/>
</dbReference>
<dbReference type="GO" id="GO:0042781">
    <property type="term" value="F:3'-tRNA processing endoribonuclease activity"/>
    <property type="evidence" value="ECO:0007669"/>
    <property type="project" value="UniProtKB-EC"/>
</dbReference>
<comment type="caution">
    <text evidence="11">The sequence shown here is derived from an EMBL/GenBank/DDBJ whole genome shotgun (WGS) entry which is preliminary data.</text>
</comment>
<keyword evidence="7" id="KW-0479">Metal-binding</keyword>
<comment type="cofactor">
    <cofactor evidence="2">
        <name>Zn(2+)</name>
        <dbReference type="ChEBI" id="CHEBI:29105"/>
    </cofactor>
</comment>
<evidence type="ECO:0000313" key="12">
    <source>
        <dbReference type="Proteomes" id="UP000324222"/>
    </source>
</evidence>
<comment type="catalytic activity">
    <reaction evidence="1">
        <text>Endonucleolytic cleavage of RNA, removing extra 3' nucleotides from tRNA precursor, generating 3' termini of tRNAs. A 3'-hydroxy group is left at the tRNA terminus and a 5'-phosphoryl group is left at the trailer molecule.</text>
        <dbReference type="EC" id="3.1.26.11"/>
    </reaction>
</comment>
<protein>
    <recommendedName>
        <fullName evidence="4">ribonuclease Z</fullName>
        <ecNumber evidence="4">3.1.26.11</ecNumber>
    </recommendedName>
</protein>
<comment type="similarity">
    <text evidence="3">Belongs to the RNase Z family.</text>
</comment>
<evidence type="ECO:0000256" key="1">
    <source>
        <dbReference type="ARBA" id="ARBA00000402"/>
    </source>
</evidence>
<gene>
    <name evidence="11" type="primary">ELAC2</name>
    <name evidence="11" type="ORF">E2C01_057401</name>
</gene>
<evidence type="ECO:0000256" key="4">
    <source>
        <dbReference type="ARBA" id="ARBA00012477"/>
    </source>
</evidence>
<accession>A0A5B7H393</accession>
<proteinExistence type="inferred from homology"/>
<dbReference type="EMBL" id="VSRR010020643">
    <property type="protein sequence ID" value="MPC63304.1"/>
    <property type="molecule type" value="Genomic_DNA"/>
</dbReference>
<dbReference type="GO" id="GO:0005739">
    <property type="term" value="C:mitochondrion"/>
    <property type="evidence" value="ECO:0007669"/>
    <property type="project" value="TreeGrafter"/>
</dbReference>
<dbReference type="Pfam" id="PF23023">
    <property type="entry name" value="Anti-Pycsar_Apyc1"/>
    <property type="match status" value="1"/>
</dbReference>
<evidence type="ECO:0000256" key="3">
    <source>
        <dbReference type="ARBA" id="ARBA00007823"/>
    </source>
</evidence>
<evidence type="ECO:0000256" key="10">
    <source>
        <dbReference type="ARBA" id="ARBA00022833"/>
    </source>
</evidence>
<reference evidence="11 12" key="1">
    <citation type="submission" date="2019-05" db="EMBL/GenBank/DDBJ databases">
        <title>Another draft genome of Portunus trituberculatus and its Hox gene families provides insights of decapod evolution.</title>
        <authorList>
            <person name="Jeong J.-H."/>
            <person name="Song I."/>
            <person name="Kim S."/>
            <person name="Choi T."/>
            <person name="Kim D."/>
            <person name="Ryu S."/>
            <person name="Kim W."/>
        </authorList>
    </citation>
    <scope>NUCLEOTIDE SEQUENCE [LARGE SCALE GENOMIC DNA]</scope>
    <source>
        <tissue evidence="11">Muscle</tissue>
    </source>
</reference>
<dbReference type="Gene3D" id="3.60.15.10">
    <property type="entry name" value="Ribonuclease Z/Hydroxyacylglutathione hydrolase-like"/>
    <property type="match status" value="1"/>
</dbReference>
<evidence type="ECO:0000256" key="8">
    <source>
        <dbReference type="ARBA" id="ARBA00022759"/>
    </source>
</evidence>
<dbReference type="OrthoDB" id="6372711at2759"/>
<dbReference type="GO" id="GO:0046872">
    <property type="term" value="F:metal ion binding"/>
    <property type="evidence" value="ECO:0007669"/>
    <property type="project" value="UniProtKB-KW"/>
</dbReference>
<evidence type="ECO:0000256" key="2">
    <source>
        <dbReference type="ARBA" id="ARBA00001947"/>
    </source>
</evidence>
<dbReference type="EC" id="3.1.26.11" evidence="4"/>
<dbReference type="SUPFAM" id="SSF56281">
    <property type="entry name" value="Metallo-hydrolase/oxidoreductase"/>
    <property type="match status" value="1"/>
</dbReference>
<keyword evidence="8" id="KW-0255">Endonuclease</keyword>
<keyword evidence="5" id="KW-0819">tRNA processing</keyword>
<keyword evidence="9" id="KW-0378">Hydrolase</keyword>
<dbReference type="PANTHER" id="PTHR12553:SF49">
    <property type="entry name" value="ZINC PHOSPHODIESTERASE ELAC PROTEIN 2"/>
    <property type="match status" value="1"/>
</dbReference>
<keyword evidence="10" id="KW-0862">Zinc</keyword>
<sequence>MQHQFSGGSEEDLAEVVVHFTPQEVVANPRYQEWMARFSPSTSHVIINDANSCMGSEAVHRIQYKLNHLNDNLFPLLGDNGIPKKEACTEGNAEESNNSDCKETLANNNEDTLQFGNSQISGVGPTVQAATLLNYYIRPKKRFDRSNVLHLCPDAYIQECYEGEKFESTFLDVKEKLQAPYLDKAVNAGSQDYPYTFRKIVLGMNTSYSHDKALLMDCGEGTYGQLVRLLGSTECEVLLQKLVAVYVSHLHADHHIGLIRLLLARRRAFNAAGISNVSKQLTKKIINKHSGRKLYLFVERMIIIL</sequence>
<evidence type="ECO:0000256" key="9">
    <source>
        <dbReference type="ARBA" id="ARBA00022801"/>
    </source>
</evidence>
<name>A0A5B7H393_PORTR</name>
<evidence type="ECO:0000313" key="11">
    <source>
        <dbReference type="EMBL" id="MPC63304.1"/>
    </source>
</evidence>
<keyword evidence="6" id="KW-0540">Nuclease</keyword>
<evidence type="ECO:0000256" key="7">
    <source>
        <dbReference type="ARBA" id="ARBA00022723"/>
    </source>
</evidence>
<dbReference type="InterPro" id="IPR047151">
    <property type="entry name" value="RNZ2-like"/>
</dbReference>
<dbReference type="AlphaFoldDB" id="A0A5B7H393"/>
<dbReference type="GO" id="GO:1990180">
    <property type="term" value="P:mitochondrial tRNA 3'-end processing"/>
    <property type="evidence" value="ECO:0007669"/>
    <property type="project" value="TreeGrafter"/>
</dbReference>
<dbReference type="Proteomes" id="UP000324222">
    <property type="component" value="Unassembled WGS sequence"/>
</dbReference>
<dbReference type="PANTHER" id="PTHR12553">
    <property type="entry name" value="ZINC PHOSPHODIESTERASE ELAC PROTEIN 2"/>
    <property type="match status" value="1"/>
</dbReference>
<keyword evidence="12" id="KW-1185">Reference proteome</keyword>
<evidence type="ECO:0000256" key="5">
    <source>
        <dbReference type="ARBA" id="ARBA00022694"/>
    </source>
</evidence>